<dbReference type="AlphaFoldDB" id="A0ABD3D0U1"/>
<sequence>MKMMYKIVAKEIKSSGLDNAHPTDYLNFYCLGNREDRCQTSSDGLSKPRNLSMRLFSFFLFLNRPPFIGVWLRH</sequence>
<evidence type="ECO:0000313" key="1">
    <source>
        <dbReference type="EMBL" id="KAL3634929.1"/>
    </source>
</evidence>
<keyword evidence="2" id="KW-1185">Reference proteome</keyword>
<name>A0ABD3D0U1_9LAMI</name>
<organism evidence="1 2">
    <name type="scientific">Castilleja foliolosa</name>
    <dbReference type="NCBI Taxonomy" id="1961234"/>
    <lineage>
        <taxon>Eukaryota</taxon>
        <taxon>Viridiplantae</taxon>
        <taxon>Streptophyta</taxon>
        <taxon>Embryophyta</taxon>
        <taxon>Tracheophyta</taxon>
        <taxon>Spermatophyta</taxon>
        <taxon>Magnoliopsida</taxon>
        <taxon>eudicotyledons</taxon>
        <taxon>Gunneridae</taxon>
        <taxon>Pentapetalae</taxon>
        <taxon>asterids</taxon>
        <taxon>lamiids</taxon>
        <taxon>Lamiales</taxon>
        <taxon>Orobanchaceae</taxon>
        <taxon>Pedicularideae</taxon>
        <taxon>Castillejinae</taxon>
        <taxon>Castilleja</taxon>
    </lineage>
</organism>
<comment type="caution">
    <text evidence="1">The sequence shown here is derived from an EMBL/GenBank/DDBJ whole genome shotgun (WGS) entry which is preliminary data.</text>
</comment>
<gene>
    <name evidence="1" type="ORF">CASFOL_021983</name>
</gene>
<proteinExistence type="predicted"/>
<protein>
    <submittedName>
        <fullName evidence="1">Uncharacterized protein</fullName>
    </submittedName>
</protein>
<reference evidence="2" key="1">
    <citation type="journal article" date="2024" name="IScience">
        <title>Strigolactones Initiate the Formation of Haustorium-like Structures in Castilleja.</title>
        <authorList>
            <person name="Buerger M."/>
            <person name="Peterson D."/>
            <person name="Chory J."/>
        </authorList>
    </citation>
    <scope>NUCLEOTIDE SEQUENCE [LARGE SCALE GENOMIC DNA]</scope>
</reference>
<dbReference type="Proteomes" id="UP001632038">
    <property type="component" value="Unassembled WGS sequence"/>
</dbReference>
<evidence type="ECO:0000313" key="2">
    <source>
        <dbReference type="Proteomes" id="UP001632038"/>
    </source>
</evidence>
<dbReference type="EMBL" id="JAVIJP010000028">
    <property type="protein sequence ID" value="KAL3634929.1"/>
    <property type="molecule type" value="Genomic_DNA"/>
</dbReference>
<accession>A0ABD3D0U1</accession>